<accession>L8JK80</accession>
<keyword evidence="3" id="KW-1185">Reference proteome</keyword>
<reference evidence="2 3" key="1">
    <citation type="submission" date="2012-12" db="EMBL/GenBank/DDBJ databases">
        <title>Genome Assembly of Photobacterium sp. AK15.</title>
        <authorList>
            <person name="Khatri I."/>
            <person name="Vaidya B."/>
            <person name="Srinivas T.N.R."/>
            <person name="Subramanian S."/>
            <person name="Pinnaka A."/>
        </authorList>
    </citation>
    <scope>NUCLEOTIDE SEQUENCE [LARGE SCALE GENOMIC DNA]</scope>
    <source>
        <strain evidence="2 3">AK15</strain>
    </source>
</reference>
<dbReference type="PROSITE" id="PS51257">
    <property type="entry name" value="PROKAR_LIPOPROTEIN"/>
    <property type="match status" value="1"/>
</dbReference>
<dbReference type="PANTHER" id="PTHR43283">
    <property type="entry name" value="BETA-LACTAMASE-RELATED"/>
    <property type="match status" value="1"/>
</dbReference>
<gene>
    <name evidence="2" type="ORF">C942_00217</name>
</gene>
<comment type="caution">
    <text evidence="2">The sequence shown here is derived from an EMBL/GenBank/DDBJ whole genome shotgun (WGS) entry which is preliminary data.</text>
</comment>
<dbReference type="InterPro" id="IPR050789">
    <property type="entry name" value="Diverse_Enzym_Activities"/>
</dbReference>
<feature type="domain" description="Beta-lactamase-related" evidence="1">
    <location>
        <begin position="124"/>
        <end position="371"/>
    </location>
</feature>
<evidence type="ECO:0000313" key="3">
    <source>
        <dbReference type="Proteomes" id="UP000011134"/>
    </source>
</evidence>
<sequence>MKQVTRVLIFLVILVIGCGAWFKTELTQLYYTVRLFDEDVIVSNFSNMKQMAPTKTVRRSGEVYRFGEHHRLLPTYFTYNDRYVDTGRWLKETNTTAMIVLKGNDISYEEYFLGTGEFDYRISWSVAKSFLSAIFGVAVEEGLIADLNDPVTDYVPDLVGSGYEGVSIKNILQMSSGIYFNEDYSDFFSDINRMGRILALGGSFDEFASTLTRYRDQGTYMHYVSMDTHVLGMVLRAATGREFIDYFREKLWSKLKTEGDAIFVTDSMGEPMVLGGLNLLTRDYLRLGKLYRDNGRLDGEQIIPEQWIENSITPDEPHLMPGPRDSAKTHFGYGYQWWIPEHADEEFMAIGIYGQYIYINRKADVVIVKNSADRRFMENNYESMDYAVAAFRQIAHSLADNTVTN</sequence>
<dbReference type="Proteomes" id="UP000011134">
    <property type="component" value="Unassembled WGS sequence"/>
</dbReference>
<protein>
    <submittedName>
        <fullName evidence="2">Beta-lactamase class C protein</fullName>
    </submittedName>
</protein>
<dbReference type="InterPro" id="IPR001466">
    <property type="entry name" value="Beta-lactam-related"/>
</dbReference>
<organism evidence="2 3">
    <name type="scientific">Photobacterium marinum</name>
    <dbReference type="NCBI Taxonomy" id="1056511"/>
    <lineage>
        <taxon>Bacteria</taxon>
        <taxon>Pseudomonadati</taxon>
        <taxon>Pseudomonadota</taxon>
        <taxon>Gammaproteobacteria</taxon>
        <taxon>Vibrionales</taxon>
        <taxon>Vibrionaceae</taxon>
        <taxon>Photobacterium</taxon>
    </lineage>
</organism>
<dbReference type="Pfam" id="PF00144">
    <property type="entry name" value="Beta-lactamase"/>
    <property type="match status" value="1"/>
</dbReference>
<evidence type="ECO:0000259" key="1">
    <source>
        <dbReference type="Pfam" id="PF00144"/>
    </source>
</evidence>
<dbReference type="RefSeq" id="WP_007461473.1">
    <property type="nucleotide sequence ID" value="NZ_AMZO01000001.1"/>
</dbReference>
<dbReference type="PATRIC" id="fig|1056511.3.peg.221"/>
<name>L8JK80_9GAMM</name>
<dbReference type="Gene3D" id="3.40.710.10">
    <property type="entry name" value="DD-peptidase/beta-lactamase superfamily"/>
    <property type="match status" value="1"/>
</dbReference>
<dbReference type="EMBL" id="AMZO01000001">
    <property type="protein sequence ID" value="ELR67909.1"/>
    <property type="molecule type" value="Genomic_DNA"/>
</dbReference>
<proteinExistence type="predicted"/>
<evidence type="ECO:0000313" key="2">
    <source>
        <dbReference type="EMBL" id="ELR67909.1"/>
    </source>
</evidence>
<dbReference type="PANTHER" id="PTHR43283:SF14">
    <property type="entry name" value="BLL8153 PROTEIN"/>
    <property type="match status" value="1"/>
</dbReference>
<dbReference type="InterPro" id="IPR012338">
    <property type="entry name" value="Beta-lactam/transpept-like"/>
</dbReference>
<dbReference type="SUPFAM" id="SSF56601">
    <property type="entry name" value="beta-lactamase/transpeptidase-like"/>
    <property type="match status" value="1"/>
</dbReference>
<dbReference type="OrthoDB" id="9814204at2"/>
<dbReference type="AlphaFoldDB" id="L8JK80"/>